<dbReference type="InterPro" id="IPR027417">
    <property type="entry name" value="P-loop_NTPase"/>
</dbReference>
<evidence type="ECO:0000256" key="2">
    <source>
        <dbReference type="ARBA" id="ARBA00008959"/>
    </source>
</evidence>
<dbReference type="InterPro" id="IPR032423">
    <property type="entry name" value="AAA_assoc_2"/>
</dbReference>
<dbReference type="CDD" id="cd00009">
    <property type="entry name" value="AAA"/>
    <property type="match status" value="1"/>
</dbReference>
<dbReference type="PANTHER" id="PTHR13779">
    <property type="entry name" value="WERNER HELICASE-INTERACTING PROTEIN 1 FAMILY MEMBER"/>
    <property type="match status" value="1"/>
</dbReference>
<evidence type="ECO:0000313" key="9">
    <source>
        <dbReference type="Proteomes" id="UP000032233"/>
    </source>
</evidence>
<dbReference type="Pfam" id="PF16193">
    <property type="entry name" value="AAA_assoc_2"/>
    <property type="match status" value="1"/>
</dbReference>
<dbReference type="InterPro" id="IPR008921">
    <property type="entry name" value="DNA_pol3_clamp-load_cplx_C"/>
</dbReference>
<keyword evidence="4" id="KW-0235">DNA replication</keyword>
<evidence type="ECO:0000256" key="1">
    <source>
        <dbReference type="ARBA" id="ARBA00002393"/>
    </source>
</evidence>
<comment type="caution">
    <text evidence="8">The sequence shown here is derived from an EMBL/GenBank/DDBJ whole genome shotgun (WGS) entry which is preliminary data.</text>
</comment>
<evidence type="ECO:0000256" key="6">
    <source>
        <dbReference type="ARBA" id="ARBA00022840"/>
    </source>
</evidence>
<evidence type="ECO:0000259" key="7">
    <source>
        <dbReference type="SMART" id="SM00382"/>
    </source>
</evidence>
<evidence type="ECO:0000256" key="5">
    <source>
        <dbReference type="ARBA" id="ARBA00022741"/>
    </source>
</evidence>
<dbReference type="RefSeq" id="WP_044348511.1">
    <property type="nucleotide sequence ID" value="NZ_AZAC01000012.1"/>
</dbReference>
<comment type="similarity">
    <text evidence="2">Belongs to the AAA ATPase family. RarA/MGS1/WRNIP1 subfamily.</text>
</comment>
<dbReference type="FunFam" id="1.20.272.10:FF:000001">
    <property type="entry name" value="Putative AAA family ATPase"/>
    <property type="match status" value="1"/>
</dbReference>
<gene>
    <name evidence="8" type="ORF">X474_10735</name>
</gene>
<dbReference type="Gene3D" id="1.10.8.60">
    <property type="match status" value="1"/>
</dbReference>
<evidence type="ECO:0000256" key="4">
    <source>
        <dbReference type="ARBA" id="ARBA00022705"/>
    </source>
</evidence>
<dbReference type="AlphaFoldDB" id="A0A0D2JEN5"/>
<evidence type="ECO:0000256" key="3">
    <source>
        <dbReference type="ARBA" id="ARBA00020776"/>
    </source>
</evidence>
<dbReference type="InterPro" id="IPR021886">
    <property type="entry name" value="MgsA_C"/>
</dbReference>
<name>A0A0D2JEN5_9BACT</name>
<dbReference type="EMBL" id="AZAC01000012">
    <property type="protein sequence ID" value="KIX14101.1"/>
    <property type="molecule type" value="Genomic_DNA"/>
</dbReference>
<reference evidence="8 9" key="1">
    <citation type="submission" date="2013-11" db="EMBL/GenBank/DDBJ databases">
        <title>Metagenomic analysis of a methanogenic consortium involved in long chain n-alkane degradation.</title>
        <authorList>
            <person name="Davidova I.A."/>
            <person name="Callaghan A.V."/>
            <person name="Wawrik B."/>
            <person name="Pruitt S."/>
            <person name="Marks C."/>
            <person name="Duncan K.E."/>
            <person name="Suflita J.M."/>
        </authorList>
    </citation>
    <scope>NUCLEOTIDE SEQUENCE [LARGE SCALE GENOMIC DNA]</scope>
    <source>
        <strain evidence="8 9">SPR</strain>
    </source>
</reference>
<dbReference type="PANTHER" id="PTHR13779:SF7">
    <property type="entry name" value="ATPASE WRNIP1"/>
    <property type="match status" value="1"/>
</dbReference>
<dbReference type="OrthoDB" id="9778364at2"/>
<keyword evidence="9" id="KW-1185">Reference proteome</keyword>
<dbReference type="Proteomes" id="UP000032233">
    <property type="component" value="Unassembled WGS sequence"/>
</dbReference>
<sequence>MNILDLFEPSGLNPEPLSAPLAERMRPKTLEEYQGQGHLVGQSGAVKRLLSTNKPASLIFWGPPGTGKTTLARILASSWNSVFMEYSAVLSGVAEIRKVVEKARKLLQKGQATVLFIDEIHRFNKAQQDALLPHVESGIITLLGATTENPSFEVIAALLSRTRVLVLNSLEEEDLSRILERALTDSEKGLAGYLPVLSDEAKKHLVKSSFGDARRLLGSLETAVMTAPLGKGGTRVVDLKQAEEALGKRALRYDKSGDEHYNLISALHKSLRGSDPQAALYWLARMLEAGEDPHYLLRRMVRFASEDVGLADPYALNQAVAALKAFDFLGMPEGALALAQTAVYLALAPKSNAVYMAYKQASSDAKEYGPLEVPFAIRNAPTGLMKEMGYGKEYKYPHDHKDAVVDQSYLPEQLLDRRYYQPTDRGRERVLLERIKWLEEQRAKLKKQLKRN</sequence>
<evidence type="ECO:0000313" key="8">
    <source>
        <dbReference type="EMBL" id="KIX14101.1"/>
    </source>
</evidence>
<dbReference type="GO" id="GO:0000731">
    <property type="term" value="P:DNA synthesis involved in DNA repair"/>
    <property type="evidence" value="ECO:0007669"/>
    <property type="project" value="TreeGrafter"/>
</dbReference>
<dbReference type="STRING" id="1429043.X474_10735"/>
<dbReference type="Gene3D" id="3.40.50.300">
    <property type="entry name" value="P-loop containing nucleotide triphosphate hydrolases"/>
    <property type="match status" value="1"/>
</dbReference>
<dbReference type="CDD" id="cd18139">
    <property type="entry name" value="HLD_clamp_RarA"/>
    <property type="match status" value="1"/>
</dbReference>
<accession>A0A0D2JEN5</accession>
<dbReference type="GO" id="GO:0006261">
    <property type="term" value="P:DNA-templated DNA replication"/>
    <property type="evidence" value="ECO:0007669"/>
    <property type="project" value="TreeGrafter"/>
</dbReference>
<feature type="domain" description="AAA+ ATPase" evidence="7">
    <location>
        <begin position="54"/>
        <end position="170"/>
    </location>
</feature>
<organism evidence="8 9">
    <name type="scientific">Dethiosulfatarculus sandiegensis</name>
    <dbReference type="NCBI Taxonomy" id="1429043"/>
    <lineage>
        <taxon>Bacteria</taxon>
        <taxon>Pseudomonadati</taxon>
        <taxon>Thermodesulfobacteriota</taxon>
        <taxon>Desulfarculia</taxon>
        <taxon>Desulfarculales</taxon>
        <taxon>Desulfarculaceae</taxon>
        <taxon>Dethiosulfatarculus</taxon>
    </lineage>
</organism>
<dbReference type="Pfam" id="PF00004">
    <property type="entry name" value="AAA"/>
    <property type="match status" value="1"/>
</dbReference>
<dbReference type="InParanoid" id="A0A0D2JEN5"/>
<dbReference type="GO" id="GO:0008047">
    <property type="term" value="F:enzyme activator activity"/>
    <property type="evidence" value="ECO:0007669"/>
    <property type="project" value="TreeGrafter"/>
</dbReference>
<keyword evidence="6" id="KW-0067">ATP-binding</keyword>
<dbReference type="InterPro" id="IPR051314">
    <property type="entry name" value="AAA_ATPase_RarA/MGS1/WRNIP1"/>
</dbReference>
<dbReference type="Gene3D" id="1.20.272.10">
    <property type="match status" value="1"/>
</dbReference>
<dbReference type="PATRIC" id="fig|1429043.3.peg.2275"/>
<dbReference type="SUPFAM" id="SSF48019">
    <property type="entry name" value="post-AAA+ oligomerization domain-like"/>
    <property type="match status" value="1"/>
</dbReference>
<keyword evidence="5" id="KW-0547">Nucleotide-binding</keyword>
<dbReference type="GO" id="GO:0003677">
    <property type="term" value="F:DNA binding"/>
    <property type="evidence" value="ECO:0007669"/>
    <property type="project" value="InterPro"/>
</dbReference>
<protein>
    <recommendedName>
        <fullName evidence="3">Replication-associated recombination protein A</fullName>
    </recommendedName>
</protein>
<dbReference type="GO" id="GO:0017116">
    <property type="term" value="F:single-stranded DNA helicase activity"/>
    <property type="evidence" value="ECO:0007669"/>
    <property type="project" value="TreeGrafter"/>
</dbReference>
<dbReference type="FunCoup" id="A0A0D2JEN5">
    <property type="interactions" value="309"/>
</dbReference>
<dbReference type="FunFam" id="3.40.50.300:FF:000137">
    <property type="entry name" value="Replication-associated recombination protein A"/>
    <property type="match status" value="1"/>
</dbReference>
<comment type="function">
    <text evidence="1">DNA-dependent ATPase that plays important roles in cellular responses to stalled DNA replication processes.</text>
</comment>
<proteinExistence type="inferred from homology"/>
<dbReference type="GO" id="GO:0016887">
    <property type="term" value="F:ATP hydrolysis activity"/>
    <property type="evidence" value="ECO:0007669"/>
    <property type="project" value="InterPro"/>
</dbReference>
<dbReference type="SMART" id="SM00382">
    <property type="entry name" value="AAA"/>
    <property type="match status" value="1"/>
</dbReference>
<dbReference type="Pfam" id="PF12002">
    <property type="entry name" value="MgsA_C"/>
    <property type="match status" value="1"/>
</dbReference>
<dbReference type="GO" id="GO:0005524">
    <property type="term" value="F:ATP binding"/>
    <property type="evidence" value="ECO:0007669"/>
    <property type="project" value="UniProtKB-KW"/>
</dbReference>
<dbReference type="InterPro" id="IPR003593">
    <property type="entry name" value="AAA+_ATPase"/>
</dbReference>
<dbReference type="InterPro" id="IPR003959">
    <property type="entry name" value="ATPase_AAA_core"/>
</dbReference>
<dbReference type="Gene3D" id="1.10.3710.10">
    <property type="entry name" value="DNA polymerase III clamp loader subunits, C-terminal domain"/>
    <property type="match status" value="1"/>
</dbReference>
<dbReference type="SUPFAM" id="SSF52540">
    <property type="entry name" value="P-loop containing nucleoside triphosphate hydrolases"/>
    <property type="match status" value="1"/>
</dbReference>